<reference evidence="5 6" key="1">
    <citation type="submission" date="2019-03" db="EMBL/GenBank/DDBJ databases">
        <title>Comparative insights into the high quality Complete genome sequence of highly metal resistant Cupriavidus metallidurans strain BS1 isolated from a gold-copper mine.</title>
        <authorList>
            <person name="Mazhar H.S."/>
            <person name="Rensing C."/>
        </authorList>
    </citation>
    <scope>NUCLEOTIDE SEQUENCE [LARGE SCALE GENOMIC DNA]</scope>
    <source>
        <strain evidence="5 6">BS1</strain>
    </source>
</reference>
<dbReference type="Pfam" id="PF03466">
    <property type="entry name" value="LysR_substrate"/>
    <property type="match status" value="1"/>
</dbReference>
<organism evidence="5 6">
    <name type="scientific">Cupriavidus metallidurans</name>
    <dbReference type="NCBI Taxonomy" id="119219"/>
    <lineage>
        <taxon>Bacteria</taxon>
        <taxon>Pseudomonadati</taxon>
        <taxon>Pseudomonadota</taxon>
        <taxon>Betaproteobacteria</taxon>
        <taxon>Burkholderiales</taxon>
        <taxon>Burkholderiaceae</taxon>
        <taxon>Cupriavidus</taxon>
    </lineage>
</organism>
<dbReference type="InterPro" id="IPR036390">
    <property type="entry name" value="WH_DNA-bd_sf"/>
</dbReference>
<sequence length="350" mass="38465">MQQMAIADCNPYKATSRHVHAVIGEQQMSLRTEEIEAYLRVVELGGISAAARHMGLSKSVVSKRISDLERELGASLLQRSSRRMQPSESGRYFYEQARAAMSQLTQAAQSVSEAAQEVCGELRILAPMSFGTRWLSPLIAEFGRANPRLRLSLELDDRLVDLAYGGYDVAIRITRLRDSDLIARKLAPSRRVVCCSPDYAARAGLPRTVEDIGHHACLSYSNSLPGQIWTFQPDAHDEAPKTITPRGIYTANNGEVLRDAVLAGHGLAVLPRFIVWEDLRAGRLIEVQPGATPVEDGIFAVYPRNAFGSAKLKALVQFLQASLSQPPWEVPGASMESAEVVPLYAEAPKR</sequence>
<dbReference type="PANTHER" id="PTHR30537:SF81">
    <property type="entry name" value="TRANSCRIPTIONAL REGULATOR-RELATED"/>
    <property type="match status" value="1"/>
</dbReference>
<proteinExistence type="inferred from homology"/>
<dbReference type="FunFam" id="3.40.190.290:FF:000001">
    <property type="entry name" value="Transcriptional regulator, LysR family"/>
    <property type="match status" value="1"/>
</dbReference>
<protein>
    <submittedName>
        <fullName evidence="5">LysR family transcriptional regulator</fullName>
    </submittedName>
</protein>
<accession>A0A2L0X3Q8</accession>
<dbReference type="SUPFAM" id="SSF46785">
    <property type="entry name" value="Winged helix' DNA-binding domain"/>
    <property type="match status" value="1"/>
</dbReference>
<dbReference type="Gene3D" id="1.10.10.10">
    <property type="entry name" value="Winged helix-like DNA-binding domain superfamily/Winged helix DNA-binding domain"/>
    <property type="match status" value="1"/>
</dbReference>
<evidence type="ECO:0000256" key="1">
    <source>
        <dbReference type="ARBA" id="ARBA00009437"/>
    </source>
</evidence>
<dbReference type="InterPro" id="IPR036388">
    <property type="entry name" value="WH-like_DNA-bd_sf"/>
</dbReference>
<dbReference type="PANTHER" id="PTHR30537">
    <property type="entry name" value="HTH-TYPE TRANSCRIPTIONAL REGULATOR"/>
    <property type="match status" value="1"/>
</dbReference>
<dbReference type="InterPro" id="IPR058163">
    <property type="entry name" value="LysR-type_TF_proteobact-type"/>
</dbReference>
<dbReference type="InterPro" id="IPR005119">
    <property type="entry name" value="LysR_subst-bd"/>
</dbReference>
<evidence type="ECO:0000256" key="2">
    <source>
        <dbReference type="ARBA" id="ARBA00023015"/>
    </source>
</evidence>
<dbReference type="PROSITE" id="PS50931">
    <property type="entry name" value="HTH_LYSR"/>
    <property type="match status" value="1"/>
</dbReference>
<dbReference type="FunFam" id="1.10.10.10:FF:000001">
    <property type="entry name" value="LysR family transcriptional regulator"/>
    <property type="match status" value="1"/>
</dbReference>
<name>A0A2L0X3Q8_9BURK</name>
<dbReference type="Proteomes" id="UP000253772">
    <property type="component" value="Chromosome c2"/>
</dbReference>
<dbReference type="GO" id="GO:0006351">
    <property type="term" value="P:DNA-templated transcription"/>
    <property type="evidence" value="ECO:0007669"/>
    <property type="project" value="TreeGrafter"/>
</dbReference>
<dbReference type="OrthoDB" id="8928056at2"/>
<dbReference type="CDD" id="cd08422">
    <property type="entry name" value="PBP2_CrgA_like"/>
    <property type="match status" value="1"/>
</dbReference>
<dbReference type="GO" id="GO:0043565">
    <property type="term" value="F:sequence-specific DNA binding"/>
    <property type="evidence" value="ECO:0007669"/>
    <property type="project" value="TreeGrafter"/>
</dbReference>
<dbReference type="Gene3D" id="3.40.190.290">
    <property type="match status" value="1"/>
</dbReference>
<keyword evidence="3" id="KW-0238">DNA-binding</keyword>
<gene>
    <name evidence="5" type="ORF">DDF84_020855</name>
</gene>
<dbReference type="SUPFAM" id="SSF53850">
    <property type="entry name" value="Periplasmic binding protein-like II"/>
    <property type="match status" value="1"/>
</dbReference>
<evidence type="ECO:0000256" key="3">
    <source>
        <dbReference type="ARBA" id="ARBA00023125"/>
    </source>
</evidence>
<evidence type="ECO:0000256" key="4">
    <source>
        <dbReference type="ARBA" id="ARBA00023163"/>
    </source>
</evidence>
<evidence type="ECO:0000313" key="5">
    <source>
        <dbReference type="EMBL" id="QBP12221.1"/>
    </source>
</evidence>
<dbReference type="InterPro" id="IPR000847">
    <property type="entry name" value="LysR_HTH_N"/>
</dbReference>
<dbReference type="EMBL" id="CP037901">
    <property type="protein sequence ID" value="QBP12221.1"/>
    <property type="molecule type" value="Genomic_DNA"/>
</dbReference>
<dbReference type="Pfam" id="PF00126">
    <property type="entry name" value="HTH_1"/>
    <property type="match status" value="1"/>
</dbReference>
<keyword evidence="2" id="KW-0805">Transcription regulation</keyword>
<evidence type="ECO:0000313" key="6">
    <source>
        <dbReference type="Proteomes" id="UP000253772"/>
    </source>
</evidence>
<dbReference type="GO" id="GO:0003700">
    <property type="term" value="F:DNA-binding transcription factor activity"/>
    <property type="evidence" value="ECO:0007669"/>
    <property type="project" value="InterPro"/>
</dbReference>
<keyword evidence="4" id="KW-0804">Transcription</keyword>
<comment type="similarity">
    <text evidence="1">Belongs to the LysR transcriptional regulatory family.</text>
</comment>
<dbReference type="AlphaFoldDB" id="A0A2L0X3Q8"/>